<evidence type="ECO:0000256" key="3">
    <source>
        <dbReference type="ARBA" id="ARBA00011557"/>
    </source>
</evidence>
<gene>
    <name evidence="7" type="ORF">ENP13_05595</name>
</gene>
<name>A0A7C3AMR4_9BACT</name>
<evidence type="ECO:0000256" key="5">
    <source>
        <dbReference type="ARBA" id="ARBA00022448"/>
    </source>
</evidence>
<dbReference type="InterPro" id="IPR006059">
    <property type="entry name" value="SBP"/>
</dbReference>
<comment type="similarity">
    <text evidence="2">Belongs to the bacterial solute-binding protein 1 family.</text>
</comment>
<proteinExistence type="inferred from homology"/>
<comment type="subcellular location">
    <subcellularLocation>
        <location evidence="1">Periplasm</location>
    </subcellularLocation>
</comment>
<organism evidence="7">
    <name type="scientific">Thermorudis sp</name>
    <dbReference type="NCBI Taxonomy" id="1969470"/>
    <lineage>
        <taxon>Bacteria</taxon>
        <taxon>Pseudomonadati</taxon>
        <taxon>Thermomicrobiota</taxon>
        <taxon>Thermomicrobia</taxon>
        <taxon>Thermomicrobia incertae sedis</taxon>
        <taxon>Thermorudis</taxon>
    </lineage>
</organism>
<evidence type="ECO:0000256" key="1">
    <source>
        <dbReference type="ARBA" id="ARBA00004418"/>
    </source>
</evidence>
<dbReference type="EMBL" id="DSID01000422">
    <property type="protein sequence ID" value="HEX70699.1"/>
    <property type="molecule type" value="Genomic_DNA"/>
</dbReference>
<dbReference type="PANTHER" id="PTHR43649:SF31">
    <property type="entry name" value="SN-GLYCEROL-3-PHOSPHATE-BINDING PERIPLASMIC PROTEIN UGPB"/>
    <property type="match status" value="1"/>
</dbReference>
<dbReference type="Pfam" id="PF13416">
    <property type="entry name" value="SBP_bac_8"/>
    <property type="match status" value="1"/>
</dbReference>
<dbReference type="Gene3D" id="3.40.190.10">
    <property type="entry name" value="Periplasmic binding protein-like II"/>
    <property type="match status" value="1"/>
</dbReference>
<dbReference type="PANTHER" id="PTHR43649">
    <property type="entry name" value="ARABINOSE-BINDING PROTEIN-RELATED"/>
    <property type="match status" value="1"/>
</dbReference>
<dbReference type="InterPro" id="IPR050490">
    <property type="entry name" value="Bact_solute-bd_prot1"/>
</dbReference>
<accession>A0A7C3AMR4</accession>
<dbReference type="GO" id="GO:0042597">
    <property type="term" value="C:periplasmic space"/>
    <property type="evidence" value="ECO:0007669"/>
    <property type="project" value="UniProtKB-SubCell"/>
</dbReference>
<comment type="subunit">
    <text evidence="3">The complex is composed of two ATP-binding proteins (UgpC), two transmembrane proteins (UgpA and UgpE) and a solute-binding protein (UgpB).</text>
</comment>
<keyword evidence="5" id="KW-0813">Transport</keyword>
<reference evidence="7" key="1">
    <citation type="journal article" date="2020" name="mSystems">
        <title>Genome- and Community-Level Interaction Insights into Carbon Utilization and Element Cycling Functions of Hydrothermarchaeota in Hydrothermal Sediment.</title>
        <authorList>
            <person name="Zhou Z."/>
            <person name="Liu Y."/>
            <person name="Xu W."/>
            <person name="Pan J."/>
            <person name="Luo Z.H."/>
            <person name="Li M."/>
        </authorList>
    </citation>
    <scope>NUCLEOTIDE SEQUENCE [LARGE SCALE GENOMIC DNA]</scope>
    <source>
        <strain evidence="7">SpSt-192</strain>
    </source>
</reference>
<protein>
    <recommendedName>
        <fullName evidence="4">sn-glycerol-3-phosphate-binding periplasmic protein UgpB</fullName>
    </recommendedName>
</protein>
<evidence type="ECO:0000256" key="4">
    <source>
        <dbReference type="ARBA" id="ARBA00017470"/>
    </source>
</evidence>
<dbReference type="AlphaFoldDB" id="A0A7C3AMR4"/>
<evidence type="ECO:0000256" key="2">
    <source>
        <dbReference type="ARBA" id="ARBA00008520"/>
    </source>
</evidence>
<evidence type="ECO:0000256" key="6">
    <source>
        <dbReference type="ARBA" id="ARBA00022729"/>
    </source>
</evidence>
<evidence type="ECO:0000313" key="7">
    <source>
        <dbReference type="EMBL" id="HEX70699.1"/>
    </source>
</evidence>
<comment type="caution">
    <text evidence="7">The sequence shown here is derived from an EMBL/GenBank/DDBJ whole genome shotgun (WGS) entry which is preliminary data.</text>
</comment>
<keyword evidence="6" id="KW-0732">Signal</keyword>
<dbReference type="SUPFAM" id="SSF53850">
    <property type="entry name" value="Periplasmic binding protein-like II"/>
    <property type="match status" value="1"/>
</dbReference>
<sequence>MTTPLWYAGAAFAGKWDFGVGLNVLAIASFPHDDRLAFAVREETGLRSLRDLRERQYPLRVAIPASRQLHPAGVVAEEVLAQYGVTLRDIEAWGGQVVDPNDTKRCLLGEDKAQAALEWVRKLMWDDKAMAQRLLLAPMGQGFNTQALFASGKFAMVEDGFYPFSMARNIQKQINWRYMHTPTGPARRRVLGTTDGFVIWKGTKYPDAAWELLKYLAGPDYQQNQVRSTGLLPVRYSVLDQWKKICVERFPELADVNLDVGPEAMKMGYPGNRILFKKDAEARQTIVAALEKVFIVGGTPVSYFKDVAKQVTDQMRS</sequence>